<evidence type="ECO:0000256" key="5">
    <source>
        <dbReference type="ARBA" id="ARBA00004541"/>
    </source>
</evidence>
<feature type="compositionally biased region" description="Basic and acidic residues" evidence="26">
    <location>
        <begin position="395"/>
        <end position="409"/>
    </location>
</feature>
<dbReference type="GO" id="GO:0005765">
    <property type="term" value="C:lysosomal membrane"/>
    <property type="evidence" value="ECO:0007669"/>
    <property type="project" value="UniProtKB-SubCell"/>
</dbReference>
<feature type="region of interest" description="Disordered" evidence="26">
    <location>
        <begin position="240"/>
        <end position="270"/>
    </location>
</feature>
<evidence type="ECO:0000256" key="25">
    <source>
        <dbReference type="ARBA" id="ARBA00041413"/>
    </source>
</evidence>
<evidence type="ECO:0000256" key="13">
    <source>
        <dbReference type="ARBA" id="ARBA00022963"/>
    </source>
</evidence>
<evidence type="ECO:0000256" key="14">
    <source>
        <dbReference type="ARBA" id="ARBA00023098"/>
    </source>
</evidence>
<dbReference type="GO" id="GO:0009313">
    <property type="term" value="P:oligosaccharide catabolic process"/>
    <property type="evidence" value="ECO:0007669"/>
    <property type="project" value="TreeGrafter"/>
</dbReference>
<dbReference type="GO" id="GO:0031410">
    <property type="term" value="C:cytoplasmic vesicle"/>
    <property type="evidence" value="ECO:0007669"/>
    <property type="project" value="UniProtKB-SubCell"/>
</dbReference>
<keyword evidence="20" id="KW-0968">Cytoplasmic vesicle</keyword>
<keyword evidence="15" id="KW-0472">Membrane</keyword>
<keyword evidence="17" id="KW-0458">Lysosome</keyword>
<evidence type="ECO:0000256" key="17">
    <source>
        <dbReference type="ARBA" id="ARBA00023228"/>
    </source>
</evidence>
<dbReference type="GO" id="GO:0004308">
    <property type="term" value="F:exo-alpha-sialidase activity"/>
    <property type="evidence" value="ECO:0007669"/>
    <property type="project" value="UniProtKB-EC"/>
</dbReference>
<comment type="similarity">
    <text evidence="6">Belongs to the glycosyl hydrolase 33 family.</text>
</comment>
<evidence type="ECO:0000256" key="24">
    <source>
        <dbReference type="ARBA" id="ARBA00041332"/>
    </source>
</evidence>
<dbReference type="SUPFAM" id="SSF50939">
    <property type="entry name" value="Sialidases"/>
    <property type="match status" value="1"/>
</dbReference>
<comment type="subunit">
    <text evidence="22">Interacts with cathepsin A (protective protein), beta-galactosidase and N-acetylgalactosamine-6-sulfate sulfatase in a multienzyme complex.</text>
</comment>
<keyword evidence="12" id="KW-0378">Hydrolase</keyword>
<keyword evidence="13" id="KW-0442">Lipid degradation</keyword>
<comment type="catalytic activity">
    <reaction evidence="1">
        <text>Hydrolysis of alpha-(2-&gt;3)-, alpha-(2-&gt;6)-, alpha-(2-&gt;8)- glycosidic linkages of terminal sialic acid residues in oligosaccharides, glycoproteins, glycolipids, colominic acid and synthetic substrates.</text>
        <dbReference type="EC" id="3.2.1.18"/>
    </reaction>
</comment>
<dbReference type="PANTHER" id="PTHR10628:SF25">
    <property type="entry name" value="SIALIDASE-1"/>
    <property type="match status" value="1"/>
</dbReference>
<reference evidence="29" key="1">
    <citation type="submission" date="2019-10" db="EMBL/GenBank/DDBJ databases">
        <title>Corvus moneduloides (New Caledonian crow) genome, bCorMon1, primary haplotype.</title>
        <authorList>
            <person name="Rutz C."/>
            <person name="Fungtammasan C."/>
            <person name="Mountcastle J."/>
            <person name="Formenti G."/>
            <person name="Chow W."/>
            <person name="Howe K."/>
            <person name="Steele M.P."/>
            <person name="Fernandes J."/>
            <person name="Gilbert M.T.P."/>
            <person name="Fedrigo O."/>
            <person name="Jarvis E.D."/>
            <person name="Gemmell N."/>
        </authorList>
    </citation>
    <scope>NUCLEOTIDE SEQUENCE [LARGE SCALE GENOMIC DNA]</scope>
</reference>
<dbReference type="Gene3D" id="2.120.10.10">
    <property type="match status" value="1"/>
</dbReference>
<dbReference type="AlphaFoldDB" id="A0A8U7NH12"/>
<keyword evidence="14" id="KW-0443">Lipid metabolism</keyword>
<evidence type="ECO:0000256" key="15">
    <source>
        <dbReference type="ARBA" id="ARBA00023136"/>
    </source>
</evidence>
<evidence type="ECO:0000256" key="22">
    <source>
        <dbReference type="ARBA" id="ARBA00038519"/>
    </source>
</evidence>
<evidence type="ECO:0000256" key="8">
    <source>
        <dbReference type="ARBA" id="ARBA00022475"/>
    </source>
</evidence>
<dbReference type="Proteomes" id="UP000694553">
    <property type="component" value="Unassembled WGS sequence"/>
</dbReference>
<evidence type="ECO:0000256" key="9">
    <source>
        <dbReference type="ARBA" id="ARBA00022553"/>
    </source>
</evidence>
<evidence type="ECO:0000256" key="12">
    <source>
        <dbReference type="ARBA" id="ARBA00022801"/>
    </source>
</evidence>
<proteinExistence type="inferred from homology"/>
<evidence type="ECO:0000256" key="26">
    <source>
        <dbReference type="SAM" id="MobiDB-lite"/>
    </source>
</evidence>
<keyword evidence="11" id="KW-0677">Repeat</keyword>
<evidence type="ECO:0000256" key="19">
    <source>
        <dbReference type="ARBA" id="ARBA00023295"/>
    </source>
</evidence>
<evidence type="ECO:0000256" key="18">
    <source>
        <dbReference type="ARBA" id="ARBA00023277"/>
    </source>
</evidence>
<gene>
    <name evidence="28" type="primary">NEU1</name>
</gene>
<dbReference type="Pfam" id="PF13088">
    <property type="entry name" value="BNR_2"/>
    <property type="match status" value="1"/>
</dbReference>
<dbReference type="EC" id="3.2.1.18" evidence="7"/>
<keyword evidence="9" id="KW-0597">Phosphoprotein</keyword>
<sequence>HPPRAPPPLSTLGPPQCPRSPKGFSSPHPLCPITAPPTPPEPPHRPWDPQCPPLSRVSPQVRPRVVREQVLWVSGQGRGGVHTFRVPLVAATPGGALLACAEGRKRSAADVGAKIIACRHSPDGGATWGPTEVAADDGWEGDGLNLGALAVVGPEVLLLFARCAHPPQACGPPSTLLLRSRDGGRSWGPPQNLSDVVGGEVFAPGPGSGIQKQRAPFRGRLVFCGHGTLERDGVTLLLSDDGGRRWRRGGGPARHPLRGPPAPPRLHPRRVPALRAARRLHRREHPQPGLVPLPLPDAGAELGRGRDPSPRRRHLPARAAGPGRGRRGPGQPRARALQQPSPRERAGEPDAALELRQRHHVVGAGPARVGGAQRVLGAGGAAPRGAGPRPPGVPHLREGAEPLHRERLIGHHQPGGRPLTPPRGARNKAIGSERRRVIPGGVAGRWREPSP</sequence>
<dbReference type="InterPro" id="IPR036278">
    <property type="entry name" value="Sialidase_sf"/>
</dbReference>
<keyword evidence="18" id="KW-0119">Carbohydrate metabolism</keyword>
<evidence type="ECO:0000256" key="10">
    <source>
        <dbReference type="ARBA" id="ARBA00022729"/>
    </source>
</evidence>
<organism evidence="28 29">
    <name type="scientific">Corvus moneduloides</name>
    <name type="common">New Caledonian crow</name>
    <dbReference type="NCBI Taxonomy" id="1196302"/>
    <lineage>
        <taxon>Eukaryota</taxon>
        <taxon>Metazoa</taxon>
        <taxon>Chordata</taxon>
        <taxon>Craniata</taxon>
        <taxon>Vertebrata</taxon>
        <taxon>Euteleostomi</taxon>
        <taxon>Archelosauria</taxon>
        <taxon>Archosauria</taxon>
        <taxon>Dinosauria</taxon>
        <taxon>Saurischia</taxon>
        <taxon>Theropoda</taxon>
        <taxon>Coelurosauria</taxon>
        <taxon>Aves</taxon>
        <taxon>Neognathae</taxon>
        <taxon>Neoaves</taxon>
        <taxon>Telluraves</taxon>
        <taxon>Australaves</taxon>
        <taxon>Passeriformes</taxon>
        <taxon>Corvoidea</taxon>
        <taxon>Corvidae</taxon>
        <taxon>Corvus</taxon>
    </lineage>
</organism>
<evidence type="ECO:0000256" key="3">
    <source>
        <dbReference type="ARBA" id="ARBA00004227"/>
    </source>
</evidence>
<reference evidence="28" key="3">
    <citation type="submission" date="2025-09" db="UniProtKB">
        <authorList>
            <consortium name="Ensembl"/>
        </authorList>
    </citation>
    <scope>IDENTIFICATION</scope>
</reference>
<accession>A0A8U7NH12</accession>
<evidence type="ECO:0000256" key="2">
    <source>
        <dbReference type="ARBA" id="ARBA00004207"/>
    </source>
</evidence>
<evidence type="ECO:0000256" key="7">
    <source>
        <dbReference type="ARBA" id="ARBA00012733"/>
    </source>
</evidence>
<dbReference type="GO" id="GO:0006689">
    <property type="term" value="P:ganglioside catabolic process"/>
    <property type="evidence" value="ECO:0007669"/>
    <property type="project" value="TreeGrafter"/>
</dbReference>
<dbReference type="OMA" id="HRREHPQ"/>
<feature type="region of interest" description="Disordered" evidence="26">
    <location>
        <begin position="282"/>
        <end position="350"/>
    </location>
</feature>
<evidence type="ECO:0000313" key="28">
    <source>
        <dbReference type="Ensembl" id="ENSCMUP00000034104.1"/>
    </source>
</evidence>
<protein>
    <recommendedName>
        <fullName evidence="23">Sialidase-1</fullName>
        <ecNumber evidence="7">3.2.1.18</ecNumber>
    </recommendedName>
    <alternativeName>
        <fullName evidence="25">Lysosomal sialidase</fullName>
    </alternativeName>
    <alternativeName>
        <fullName evidence="24">N-acetyl-alpha-neuraminidase 1</fullName>
    </alternativeName>
</protein>
<evidence type="ECO:0000259" key="27">
    <source>
        <dbReference type="Pfam" id="PF13088"/>
    </source>
</evidence>
<reference evidence="28" key="2">
    <citation type="submission" date="2025-08" db="UniProtKB">
        <authorList>
            <consortium name="Ensembl"/>
        </authorList>
    </citation>
    <scope>IDENTIFICATION</scope>
</reference>
<keyword evidence="19" id="KW-0326">Glycosidase</keyword>
<dbReference type="InterPro" id="IPR011040">
    <property type="entry name" value="Sialidase"/>
</dbReference>
<keyword evidence="8" id="KW-1003">Cell membrane</keyword>
<evidence type="ECO:0000256" key="1">
    <source>
        <dbReference type="ARBA" id="ARBA00000427"/>
    </source>
</evidence>
<evidence type="ECO:0000256" key="4">
    <source>
        <dbReference type="ARBA" id="ARBA00004236"/>
    </source>
</evidence>
<evidence type="ECO:0000313" key="29">
    <source>
        <dbReference type="Proteomes" id="UP000694553"/>
    </source>
</evidence>
<feature type="domain" description="Sialidase" evidence="27">
    <location>
        <begin position="96"/>
        <end position="253"/>
    </location>
</feature>
<dbReference type="GO" id="GO:0043202">
    <property type="term" value="C:lysosomal lumen"/>
    <property type="evidence" value="ECO:0007669"/>
    <property type="project" value="UniProtKB-SubCell"/>
</dbReference>
<keyword evidence="29" id="KW-1185">Reference proteome</keyword>
<evidence type="ECO:0000256" key="21">
    <source>
        <dbReference type="ARBA" id="ARBA00037235"/>
    </source>
</evidence>
<dbReference type="PANTHER" id="PTHR10628">
    <property type="entry name" value="SIALIDASE"/>
    <property type="match status" value="1"/>
</dbReference>
<dbReference type="Ensembl" id="ENSCMUT00000034068.1">
    <property type="protein sequence ID" value="ENSCMUP00000034104.1"/>
    <property type="gene ID" value="ENSCMUG00000018096.1"/>
</dbReference>
<keyword evidence="10" id="KW-0732">Signal</keyword>
<dbReference type="InterPro" id="IPR026856">
    <property type="entry name" value="Sialidase_fam"/>
</dbReference>
<evidence type="ECO:0000256" key="16">
    <source>
        <dbReference type="ARBA" id="ARBA00023180"/>
    </source>
</evidence>
<evidence type="ECO:0000256" key="20">
    <source>
        <dbReference type="ARBA" id="ARBA00023329"/>
    </source>
</evidence>
<name>A0A8U7NH12_CORMO</name>
<feature type="region of interest" description="Disordered" evidence="26">
    <location>
        <begin position="377"/>
        <end position="451"/>
    </location>
</feature>
<feature type="region of interest" description="Disordered" evidence="26">
    <location>
        <begin position="1"/>
        <end position="49"/>
    </location>
</feature>
<keyword evidence="16" id="KW-0325">Glycoprotein</keyword>
<dbReference type="GO" id="GO:0005886">
    <property type="term" value="C:plasma membrane"/>
    <property type="evidence" value="ECO:0007669"/>
    <property type="project" value="UniProtKB-SubCell"/>
</dbReference>
<evidence type="ECO:0000256" key="11">
    <source>
        <dbReference type="ARBA" id="ARBA00022737"/>
    </source>
</evidence>
<dbReference type="CDD" id="cd15482">
    <property type="entry name" value="Sialidase_non-viral"/>
    <property type="match status" value="1"/>
</dbReference>
<comment type="function">
    <text evidence="21">Catalyzes the removal of sialic acid (N-acetylneuraminic acid) moieties from glycoproteins and glycolipids. To be active, it is strictly dependent on its presence in the multienzyme complex. Appears to have a preference for alpha 2-3 and alpha 2-6 sialyl linkage.</text>
</comment>
<evidence type="ECO:0000256" key="6">
    <source>
        <dbReference type="ARBA" id="ARBA00009348"/>
    </source>
</evidence>
<comment type="subcellular location">
    <subcellularLocation>
        <location evidence="4">Cell membrane</location>
    </subcellularLocation>
    <subcellularLocation>
        <location evidence="5">Cytoplasmic vesicle</location>
    </subcellularLocation>
    <subcellularLocation>
        <location evidence="3">Lysosome lumen</location>
    </subcellularLocation>
    <subcellularLocation>
        <location evidence="2">Lysosome membrane</location>
        <topology evidence="2">Peripheral membrane protein</topology>
        <orientation evidence="2">Lumenal side</orientation>
    </subcellularLocation>
</comment>
<evidence type="ECO:0000256" key="23">
    <source>
        <dbReference type="ARBA" id="ARBA00040509"/>
    </source>
</evidence>